<dbReference type="Pfam" id="PF02806">
    <property type="entry name" value="Alpha-amylase_C"/>
    <property type="match status" value="1"/>
</dbReference>
<dbReference type="InterPro" id="IPR037439">
    <property type="entry name" value="Branching_enzy"/>
</dbReference>
<dbReference type="InterPro" id="IPR004193">
    <property type="entry name" value="Glyco_hydro_13_N"/>
</dbReference>
<dbReference type="PIRSF" id="PIRSF000463">
    <property type="entry name" value="GlgB"/>
    <property type="match status" value="1"/>
</dbReference>
<dbReference type="Gene3D" id="3.20.20.80">
    <property type="entry name" value="Glycosidases"/>
    <property type="match status" value="1"/>
</dbReference>
<comment type="catalytic activity">
    <reaction evidence="1 10">
        <text>Transfers a segment of a (1-&gt;4)-alpha-D-glucan chain to a primary hydroxy group in a similar glucan chain.</text>
        <dbReference type="EC" id="2.4.1.18"/>
    </reaction>
</comment>
<keyword evidence="7 10" id="KW-0808">Transferase</keyword>
<evidence type="ECO:0000256" key="10">
    <source>
        <dbReference type="HAMAP-Rule" id="MF_00685"/>
    </source>
</evidence>
<sequence length="781" mass="85682">MPPAENARPPRRDGSGLGAAAHRAAATPALTGEDRARLLAGAHPDPHAHLGPRSVPGGAVRFRALRPYARSVTVVVPDGDGERRAELLDEGDGFFAGEMAVPGDSDGRGGPDGGRIPEYELLVRYGQRPGEDETRVVDPYGFPPAVGELDLRLFSEGRHEALWRMLGARTMTHCGVTGTRFTVWAPNARGVRVAGDFNRWDPTASPMRSLGPSGVWELFLPHVGEGALYKFDVVRDDGSRELHADPMARATEVPPATASVVHTSTFRWSDGDWLDRRAAGRPHAAPLSVYEVHLPSWHPGLTYRELAVLLPAYVKDLGFTHVELMPCAEHPFGGSWGYQVTGFYAPTSRLGSPDDFKYLVDSLHRAGIGVLMDWVPAHFPKDEWGLARFDGSSLYEHPDPSRAEHPDWGTLEFDFGRREVRDFLVGSAVHWCEEFHIDGLRVDAVASMLYLDYSRGPGEWTPNSRGGRENPDAVALLQEMNAALHRRCPGVITAAEESTTWDGVTRPTDQVGEAGFGGLGFDFKWNMGWMHDSLGYMRLEPGERTYRGGQLARAMSYAYSENFILPVSHDEVVHGKGSLVRKMPGDARQQRADHRAFLGFMWAHPGKQLLFMGQEFAQDTEWSEEHGPDWRLLDFPSPGEEGHRGVRDLVRDLNARYTSTPALWQLDTDPAGFAWVADGTSGAAGLGGESVFAFLRFDAGRDPLLAVSNFSSVPVDSYRLGVPDTDGDGWREVLNTDDARYGGSGTDNPGTLKSEAHQAHGYPASITPVLPALSTLWFRPA</sequence>
<dbReference type="Pfam" id="PF02922">
    <property type="entry name" value="CBM_48"/>
    <property type="match status" value="1"/>
</dbReference>
<feature type="active site" description="Nucleophile" evidence="10 11">
    <location>
        <position position="443"/>
    </location>
</feature>
<reference evidence="15" key="1">
    <citation type="submission" date="2020-02" db="EMBL/GenBank/DDBJ databases">
        <title>Streptomyces sp. ASO4wet.</title>
        <authorList>
            <person name="Risdian C."/>
            <person name="Landwehr W."/>
            <person name="Schupp P."/>
            <person name="Wink J."/>
        </authorList>
    </citation>
    <scope>NUCLEOTIDE SEQUENCE [LARGE SCALE GENOMIC DNA]</scope>
    <source>
        <strain evidence="15">ASO4wet</strain>
    </source>
</reference>
<dbReference type="AlphaFoldDB" id="A0A7T1TCT7"/>
<dbReference type="FunFam" id="2.60.40.10:FF:000169">
    <property type="entry name" value="1,4-alpha-glucan branching enzyme GlgB"/>
    <property type="match status" value="1"/>
</dbReference>
<evidence type="ECO:0000256" key="3">
    <source>
        <dbReference type="ARBA" id="ARBA00009000"/>
    </source>
</evidence>
<evidence type="ECO:0000256" key="1">
    <source>
        <dbReference type="ARBA" id="ARBA00000826"/>
    </source>
</evidence>
<evidence type="ECO:0000256" key="5">
    <source>
        <dbReference type="ARBA" id="ARBA00022600"/>
    </source>
</evidence>
<evidence type="ECO:0000259" key="13">
    <source>
        <dbReference type="SMART" id="SM00642"/>
    </source>
</evidence>
<comment type="similarity">
    <text evidence="3 10">Belongs to the glycosyl hydrolase 13 family. GlgB subfamily.</text>
</comment>
<evidence type="ECO:0000256" key="9">
    <source>
        <dbReference type="ARBA" id="ARBA00023277"/>
    </source>
</evidence>
<dbReference type="InterPro" id="IPR006407">
    <property type="entry name" value="GlgB"/>
</dbReference>
<dbReference type="InterPro" id="IPR044143">
    <property type="entry name" value="GlgB_N_E_set_prok"/>
</dbReference>
<dbReference type="CDD" id="cd02855">
    <property type="entry name" value="E_set_GBE_prok_N"/>
    <property type="match status" value="1"/>
</dbReference>
<dbReference type="NCBIfam" id="NF003811">
    <property type="entry name" value="PRK05402.1"/>
    <property type="match status" value="1"/>
</dbReference>
<dbReference type="InterPro" id="IPR054169">
    <property type="entry name" value="GlgB_N"/>
</dbReference>
<dbReference type="HAMAP" id="MF_00685">
    <property type="entry name" value="GlgB"/>
    <property type="match status" value="1"/>
</dbReference>
<dbReference type="PANTHER" id="PTHR43651">
    <property type="entry name" value="1,4-ALPHA-GLUCAN-BRANCHING ENZYME"/>
    <property type="match status" value="1"/>
</dbReference>
<dbReference type="Pfam" id="PF22019">
    <property type="entry name" value="GlgB_N"/>
    <property type="match status" value="1"/>
</dbReference>
<comment type="pathway">
    <text evidence="2 10">Glycan biosynthesis; glycogen biosynthesis.</text>
</comment>
<evidence type="ECO:0000313" key="15">
    <source>
        <dbReference type="Proteomes" id="UP000595046"/>
    </source>
</evidence>
<dbReference type="InterPro" id="IPR013783">
    <property type="entry name" value="Ig-like_fold"/>
</dbReference>
<dbReference type="KEGG" id="sbat:G4Z16_08760"/>
<dbReference type="Pfam" id="PF00128">
    <property type="entry name" value="Alpha-amylase"/>
    <property type="match status" value="1"/>
</dbReference>
<evidence type="ECO:0000256" key="7">
    <source>
        <dbReference type="ARBA" id="ARBA00022679"/>
    </source>
</evidence>
<dbReference type="NCBIfam" id="NF008967">
    <property type="entry name" value="PRK12313.1"/>
    <property type="match status" value="1"/>
</dbReference>
<dbReference type="InterPro" id="IPR014756">
    <property type="entry name" value="Ig_E-set"/>
</dbReference>
<dbReference type="Gene3D" id="2.60.40.10">
    <property type="entry name" value="Immunoglobulins"/>
    <property type="match status" value="2"/>
</dbReference>
<dbReference type="GO" id="GO:0003844">
    <property type="term" value="F:1,4-alpha-glucan branching enzyme activity"/>
    <property type="evidence" value="ECO:0007669"/>
    <property type="project" value="UniProtKB-UniRule"/>
</dbReference>
<keyword evidence="8 10" id="KW-0320">Glycogen biosynthesis</keyword>
<evidence type="ECO:0000313" key="14">
    <source>
        <dbReference type="EMBL" id="QPP10534.1"/>
    </source>
</evidence>
<dbReference type="InterPro" id="IPR006048">
    <property type="entry name" value="A-amylase/branching_C"/>
</dbReference>
<feature type="domain" description="Glycosyl hydrolase family 13 catalytic" evidence="13">
    <location>
        <begin position="291"/>
        <end position="651"/>
    </location>
</feature>
<feature type="region of interest" description="Disordered" evidence="12">
    <location>
        <begin position="1"/>
        <end position="25"/>
    </location>
</feature>
<keyword evidence="5 10" id="KW-0321">Glycogen metabolism</keyword>
<name>A0A7T1TCT7_9ACTN</name>
<dbReference type="GO" id="GO:0043169">
    <property type="term" value="F:cation binding"/>
    <property type="evidence" value="ECO:0007669"/>
    <property type="project" value="InterPro"/>
</dbReference>
<dbReference type="Proteomes" id="UP000595046">
    <property type="component" value="Chromosome"/>
</dbReference>
<dbReference type="InterPro" id="IPR017853">
    <property type="entry name" value="GH"/>
</dbReference>
<evidence type="ECO:0000256" key="12">
    <source>
        <dbReference type="SAM" id="MobiDB-lite"/>
    </source>
</evidence>
<dbReference type="RefSeq" id="WP_197354263.1">
    <property type="nucleotide sequence ID" value="NZ_CP048882.1"/>
</dbReference>
<dbReference type="EC" id="2.4.1.18" evidence="10"/>
<protein>
    <recommendedName>
        <fullName evidence="10">1,4-alpha-glucan branching enzyme GlgB</fullName>
        <ecNumber evidence="10">2.4.1.18</ecNumber>
    </recommendedName>
    <alternativeName>
        <fullName evidence="10">1,4-alpha-D-glucan:1,4-alpha-D-glucan 6-glucosyl-transferase</fullName>
    </alternativeName>
    <alternativeName>
        <fullName evidence="10">Alpha-(1-&gt;4)-glucan branching enzyme</fullName>
    </alternativeName>
    <alternativeName>
        <fullName evidence="10">Glycogen branching enzyme</fullName>
        <shortName evidence="10">BE</shortName>
    </alternativeName>
</protein>
<dbReference type="SUPFAM" id="SSF51011">
    <property type="entry name" value="Glycosyl hydrolase domain"/>
    <property type="match status" value="1"/>
</dbReference>
<evidence type="ECO:0000256" key="4">
    <source>
        <dbReference type="ARBA" id="ARBA00011245"/>
    </source>
</evidence>
<comment type="subunit">
    <text evidence="4 10">Monomer.</text>
</comment>
<evidence type="ECO:0000256" key="6">
    <source>
        <dbReference type="ARBA" id="ARBA00022676"/>
    </source>
</evidence>
<dbReference type="NCBIfam" id="TIGR01515">
    <property type="entry name" value="branching_enzym"/>
    <property type="match status" value="1"/>
</dbReference>
<proteinExistence type="inferred from homology"/>
<dbReference type="GO" id="GO:0004553">
    <property type="term" value="F:hydrolase activity, hydrolyzing O-glycosyl compounds"/>
    <property type="evidence" value="ECO:0007669"/>
    <property type="project" value="InterPro"/>
</dbReference>
<evidence type="ECO:0000256" key="11">
    <source>
        <dbReference type="PIRSR" id="PIRSR000463-1"/>
    </source>
</evidence>
<dbReference type="PANTHER" id="PTHR43651:SF3">
    <property type="entry name" value="1,4-ALPHA-GLUCAN-BRANCHING ENZYME"/>
    <property type="match status" value="1"/>
</dbReference>
<evidence type="ECO:0000256" key="8">
    <source>
        <dbReference type="ARBA" id="ARBA00023056"/>
    </source>
</evidence>
<evidence type="ECO:0000256" key="2">
    <source>
        <dbReference type="ARBA" id="ARBA00004964"/>
    </source>
</evidence>
<dbReference type="Gene3D" id="2.60.40.1180">
    <property type="entry name" value="Golgi alpha-mannosidase II"/>
    <property type="match status" value="1"/>
</dbReference>
<dbReference type="GO" id="GO:0005978">
    <property type="term" value="P:glycogen biosynthetic process"/>
    <property type="evidence" value="ECO:0007669"/>
    <property type="project" value="UniProtKB-UniRule"/>
</dbReference>
<organism evidence="14 15">
    <name type="scientific">Streptomyces bathyalis</name>
    <dbReference type="NCBI Taxonomy" id="2710756"/>
    <lineage>
        <taxon>Bacteria</taxon>
        <taxon>Bacillati</taxon>
        <taxon>Actinomycetota</taxon>
        <taxon>Actinomycetes</taxon>
        <taxon>Kitasatosporales</taxon>
        <taxon>Streptomycetaceae</taxon>
        <taxon>Streptomyces</taxon>
    </lineage>
</organism>
<accession>A0A7T1TCT7</accession>
<dbReference type="EMBL" id="CP048882">
    <property type="protein sequence ID" value="QPP10534.1"/>
    <property type="molecule type" value="Genomic_DNA"/>
</dbReference>
<dbReference type="CDD" id="cd11322">
    <property type="entry name" value="AmyAc_Glg_BE"/>
    <property type="match status" value="1"/>
</dbReference>
<feature type="active site" description="Proton donor" evidence="10 11">
    <location>
        <position position="496"/>
    </location>
</feature>
<dbReference type="SUPFAM" id="SSF51445">
    <property type="entry name" value="(Trans)glycosidases"/>
    <property type="match status" value="1"/>
</dbReference>
<dbReference type="SMART" id="SM00642">
    <property type="entry name" value="Aamy"/>
    <property type="match status" value="1"/>
</dbReference>
<keyword evidence="9 10" id="KW-0119">Carbohydrate metabolism</keyword>
<dbReference type="GO" id="GO:0005829">
    <property type="term" value="C:cytosol"/>
    <property type="evidence" value="ECO:0007669"/>
    <property type="project" value="TreeGrafter"/>
</dbReference>
<gene>
    <name evidence="10 14" type="primary">glgB</name>
    <name evidence="14" type="ORF">G4Z16_08760</name>
</gene>
<dbReference type="InterPro" id="IPR006047">
    <property type="entry name" value="GH13_cat_dom"/>
</dbReference>
<dbReference type="UniPathway" id="UPA00164"/>
<comment type="function">
    <text evidence="10">Catalyzes the formation of the alpha-1,6-glucosidic linkages in glycogen by scission of a 1,4-alpha-linked oligosaccharide from growing alpha-1,4-glucan chains and the subsequent attachment of the oligosaccharide to the alpha-1,6 position.</text>
</comment>
<keyword evidence="6 10" id="KW-0328">Glycosyltransferase</keyword>
<keyword evidence="15" id="KW-1185">Reference proteome</keyword>
<dbReference type="SUPFAM" id="SSF81296">
    <property type="entry name" value="E set domains"/>
    <property type="match status" value="2"/>
</dbReference>
<dbReference type="InterPro" id="IPR013780">
    <property type="entry name" value="Glyco_hydro_b"/>
</dbReference>
<dbReference type="FunFam" id="3.20.20.80:FF:000003">
    <property type="entry name" value="1,4-alpha-glucan branching enzyme GlgB"/>
    <property type="match status" value="1"/>
</dbReference>